<organism evidence="2">
    <name type="scientific">Rhizophora mucronata</name>
    <name type="common">Asiatic mangrove</name>
    <dbReference type="NCBI Taxonomy" id="61149"/>
    <lineage>
        <taxon>Eukaryota</taxon>
        <taxon>Viridiplantae</taxon>
        <taxon>Streptophyta</taxon>
        <taxon>Embryophyta</taxon>
        <taxon>Tracheophyta</taxon>
        <taxon>Spermatophyta</taxon>
        <taxon>Magnoliopsida</taxon>
        <taxon>eudicotyledons</taxon>
        <taxon>Gunneridae</taxon>
        <taxon>Pentapetalae</taxon>
        <taxon>rosids</taxon>
        <taxon>fabids</taxon>
        <taxon>Malpighiales</taxon>
        <taxon>Rhizophoraceae</taxon>
        <taxon>Rhizophora</taxon>
    </lineage>
</organism>
<evidence type="ECO:0000256" key="1">
    <source>
        <dbReference type="SAM" id="MobiDB-lite"/>
    </source>
</evidence>
<protein>
    <submittedName>
        <fullName evidence="2">Uncharacterized protein</fullName>
    </submittedName>
</protein>
<dbReference type="AlphaFoldDB" id="A0A2P2Q2C4"/>
<evidence type="ECO:0000313" key="2">
    <source>
        <dbReference type="EMBL" id="MBX61146.1"/>
    </source>
</evidence>
<reference evidence="2" key="1">
    <citation type="submission" date="2018-02" db="EMBL/GenBank/DDBJ databases">
        <title>Rhizophora mucronata_Transcriptome.</title>
        <authorList>
            <person name="Meera S.P."/>
            <person name="Sreeshan A."/>
            <person name="Augustine A."/>
        </authorList>
    </citation>
    <scope>NUCLEOTIDE SEQUENCE</scope>
    <source>
        <tissue evidence="2">Leaf</tissue>
    </source>
</reference>
<dbReference type="EMBL" id="GGEC01080662">
    <property type="protein sequence ID" value="MBX61146.1"/>
    <property type="molecule type" value="Transcribed_RNA"/>
</dbReference>
<accession>A0A2P2Q2C4</accession>
<name>A0A2P2Q2C4_RHIMU</name>
<sequence length="22" mass="2519">MRPALSSCLHRLPQPKLSRQTV</sequence>
<feature type="region of interest" description="Disordered" evidence="1">
    <location>
        <begin position="1"/>
        <end position="22"/>
    </location>
</feature>
<proteinExistence type="predicted"/>